<feature type="compositionally biased region" description="Low complexity" evidence="5">
    <location>
        <begin position="773"/>
        <end position="798"/>
    </location>
</feature>
<dbReference type="FunFam" id="1.10.287.70:FF:000071">
    <property type="entry name" value="Two pore calcium channel protein 1"/>
    <property type="match status" value="1"/>
</dbReference>
<dbReference type="InterPro" id="IPR005821">
    <property type="entry name" value="Ion_trans_dom"/>
</dbReference>
<feature type="transmembrane region" description="Helical" evidence="6">
    <location>
        <begin position="300"/>
        <end position="323"/>
    </location>
</feature>
<feature type="compositionally biased region" description="Low complexity" evidence="5">
    <location>
        <begin position="50"/>
        <end position="63"/>
    </location>
</feature>
<organism evidence="8 9">
    <name type="scientific">Theropithecus gelada</name>
    <name type="common">Gelada baboon</name>
    <dbReference type="NCBI Taxonomy" id="9565"/>
    <lineage>
        <taxon>Eukaryota</taxon>
        <taxon>Metazoa</taxon>
        <taxon>Chordata</taxon>
        <taxon>Craniata</taxon>
        <taxon>Vertebrata</taxon>
        <taxon>Euteleostomi</taxon>
        <taxon>Mammalia</taxon>
        <taxon>Eutheria</taxon>
        <taxon>Euarchontoglires</taxon>
        <taxon>Primates</taxon>
        <taxon>Haplorrhini</taxon>
        <taxon>Catarrhini</taxon>
        <taxon>Cercopithecidae</taxon>
        <taxon>Cercopithecinae</taxon>
        <taxon>Theropithecus</taxon>
    </lineage>
</organism>
<keyword evidence="2 6" id="KW-0812">Transmembrane</keyword>
<feature type="transmembrane region" description="Helical" evidence="6">
    <location>
        <begin position="177"/>
        <end position="195"/>
    </location>
</feature>
<dbReference type="AlphaFoldDB" id="A0A8D2FNZ7"/>
<dbReference type="GO" id="GO:0010008">
    <property type="term" value="C:endosome membrane"/>
    <property type="evidence" value="ECO:0007669"/>
    <property type="project" value="TreeGrafter"/>
</dbReference>
<feature type="transmembrane region" description="Helical" evidence="6">
    <location>
        <begin position="107"/>
        <end position="129"/>
    </location>
</feature>
<feature type="domain" description="Ion transport" evidence="7">
    <location>
        <begin position="108"/>
        <end position="330"/>
    </location>
</feature>
<dbReference type="Pfam" id="PF00520">
    <property type="entry name" value="Ion_trans"/>
    <property type="match status" value="2"/>
</dbReference>
<dbReference type="Ensembl" id="ENSTGET00000030600.1">
    <property type="protein sequence ID" value="ENSTGEP00000025705.1"/>
    <property type="gene ID" value="ENSTGEG00000020688.1"/>
</dbReference>
<reference evidence="8" key="3">
    <citation type="submission" date="2025-09" db="UniProtKB">
        <authorList>
            <consortium name="Ensembl"/>
        </authorList>
    </citation>
    <scope>IDENTIFICATION</scope>
</reference>
<evidence type="ECO:0000256" key="6">
    <source>
        <dbReference type="SAM" id="Phobius"/>
    </source>
</evidence>
<keyword evidence="3 6" id="KW-1133">Transmembrane helix</keyword>
<feature type="region of interest" description="Disordered" evidence="5">
    <location>
        <begin position="766"/>
        <end position="798"/>
    </location>
</feature>
<dbReference type="Gene3D" id="1.20.120.350">
    <property type="entry name" value="Voltage-gated potassium channels. Chain C"/>
    <property type="match status" value="1"/>
</dbReference>
<evidence type="ECO:0000256" key="1">
    <source>
        <dbReference type="ARBA" id="ARBA00004141"/>
    </source>
</evidence>
<accession>A0A8D2FNZ7</accession>
<name>A0A8D2FNZ7_THEGE</name>
<evidence type="ECO:0000256" key="3">
    <source>
        <dbReference type="ARBA" id="ARBA00022989"/>
    </source>
</evidence>
<comment type="subcellular location">
    <subcellularLocation>
        <location evidence="1">Membrane</location>
        <topology evidence="1">Multi-pass membrane protein</topology>
    </subcellularLocation>
</comment>
<feature type="transmembrane region" description="Helical" evidence="6">
    <location>
        <begin position="261"/>
        <end position="280"/>
    </location>
</feature>
<feature type="transmembrane region" description="Helical" evidence="6">
    <location>
        <begin position="235"/>
        <end position="254"/>
    </location>
</feature>
<feature type="transmembrane region" description="Helical" evidence="6">
    <location>
        <begin position="135"/>
        <end position="156"/>
    </location>
</feature>
<reference evidence="8" key="1">
    <citation type="submission" date="2018-05" db="EMBL/GenBank/DDBJ databases">
        <title>Whole genome of Theropithecus gelada.</title>
        <authorList>
            <person name="Chiou K.L."/>
            <person name="Snyder-Mackler N."/>
        </authorList>
    </citation>
    <scope>NUCLEOTIDE SEQUENCE [LARGE SCALE GENOMIC DNA]</scope>
</reference>
<dbReference type="InterPro" id="IPR027359">
    <property type="entry name" value="Volt_channel_dom_sf"/>
</dbReference>
<reference evidence="8" key="2">
    <citation type="submission" date="2025-08" db="UniProtKB">
        <authorList>
            <consortium name="Ensembl"/>
        </authorList>
    </citation>
    <scope>IDENTIFICATION</scope>
</reference>
<gene>
    <name evidence="8" type="primary">TPCN1</name>
</gene>
<feature type="transmembrane region" description="Helical" evidence="6">
    <location>
        <begin position="494"/>
        <end position="520"/>
    </location>
</feature>
<feature type="transmembrane region" description="Helical" evidence="6">
    <location>
        <begin position="541"/>
        <end position="561"/>
    </location>
</feature>
<evidence type="ECO:0000259" key="7">
    <source>
        <dbReference type="Pfam" id="PF00520"/>
    </source>
</evidence>
<proteinExistence type="predicted"/>
<keyword evidence="4 6" id="KW-0472">Membrane</keyword>
<feature type="transmembrane region" description="Helical" evidence="6">
    <location>
        <begin position="445"/>
        <end position="465"/>
    </location>
</feature>
<dbReference type="FunFam" id="1.10.287.70:FF:000062">
    <property type="entry name" value="Two pore calcium channel protein 1"/>
    <property type="match status" value="1"/>
</dbReference>
<evidence type="ECO:0000256" key="2">
    <source>
        <dbReference type="ARBA" id="ARBA00022692"/>
    </source>
</evidence>
<feature type="transmembrane region" description="Helical" evidence="6">
    <location>
        <begin position="648"/>
        <end position="673"/>
    </location>
</feature>
<dbReference type="GO" id="GO:0005765">
    <property type="term" value="C:lysosomal membrane"/>
    <property type="evidence" value="ECO:0007669"/>
    <property type="project" value="InterPro"/>
</dbReference>
<sequence length="798" mass="92088">MAVSLDDDVPLILTLDEGGSAPLAPSNGLGQEELPSKNGGSYAIHDSQAPSLSSEGGSSPSSPAHNWEMNYQEAAIYLQEGENNDKFFTHPKDAKALAAYLFAHNHLFYLMELATALLLLLLSLCEAPAVPALRLGIYVHATLELFALMVVVFELCMKLRWLGLHTFIRHKRTMVKTSVLVVQFVEAIVVLVRQMSHVRVTRALRCIFLVDCRYCGGVRRNLRQIFQSLPPFMDILLLLLFFMIIFAILGFYLFSPNPSDPYFSTLENSIVSLFVLLTTANFPDVMMPSYSRNPWSCVFFIVYLSIELYFIMNLLLAVVFDTFNDIEKRKFKSLLLHKRTAIQHAYRLLVSQRRPAGISYRQFEGLMRFYKPRMSARERYLTFKALNQNNTPLLSLKDFYDIYEVAALKWKAKKNREHWFDELPRTALLIFKGINILVKSKAFQYFMYLVVAVNGVWILVETFMLKVYGVELFLKVAGLGPVEYLSSGWNLFDFSVTVFAFLGLLALALNMEPFYFIVVLRPLQLLRLFKLKERYRNVLDTMFELLPRMASLGLTLLIFYYSFAIVGMEFFCGIVFPNCCNTSTVADAYRWRNHTVGNRTVVEEGYYYLNNFDNILNSFVTLFELTVVNNWYIIMEGVTSQTSHWSRLYFMTFYIVTMVVMTIIVAFILEAFVFRMNYSRKNQDSEVDGGITLEKEISKEELVAVLELYREAQGASSDVTRLLETLSQMERYQQRSMVFLGRRSRTKSDLSLKMYQEEIQEWYEEHAREQEQQRQLSSSAAPATQQPPSSRQRSQTVT</sequence>
<evidence type="ECO:0000256" key="4">
    <source>
        <dbReference type="ARBA" id="ARBA00023136"/>
    </source>
</evidence>
<dbReference type="PANTHER" id="PTHR46474:SF1">
    <property type="entry name" value="TWO PORE CHANNEL PROTEIN 1"/>
    <property type="match status" value="1"/>
</dbReference>
<protein>
    <submittedName>
        <fullName evidence="8">Two pore segment channel 1</fullName>
    </submittedName>
</protein>
<feature type="domain" description="Ion transport" evidence="7">
    <location>
        <begin position="455"/>
        <end position="673"/>
    </location>
</feature>
<dbReference type="InterPro" id="IPR028801">
    <property type="entry name" value="TPC1_animal"/>
</dbReference>
<evidence type="ECO:0000256" key="5">
    <source>
        <dbReference type="SAM" id="MobiDB-lite"/>
    </source>
</evidence>
<dbReference type="Gene3D" id="1.10.287.70">
    <property type="match status" value="2"/>
</dbReference>
<dbReference type="Proteomes" id="UP000694411">
    <property type="component" value="Chromosome 11"/>
</dbReference>
<dbReference type="GO" id="GO:0005216">
    <property type="term" value="F:monoatomic ion channel activity"/>
    <property type="evidence" value="ECO:0007669"/>
    <property type="project" value="InterPro"/>
</dbReference>
<dbReference type="SUPFAM" id="SSF81324">
    <property type="entry name" value="Voltage-gated potassium channels"/>
    <property type="match status" value="2"/>
</dbReference>
<evidence type="ECO:0000313" key="8">
    <source>
        <dbReference type="Ensembl" id="ENSTGEP00000025705.1"/>
    </source>
</evidence>
<evidence type="ECO:0000313" key="9">
    <source>
        <dbReference type="Proteomes" id="UP000694411"/>
    </source>
</evidence>
<dbReference type="GO" id="GO:0022832">
    <property type="term" value="F:voltage-gated channel activity"/>
    <property type="evidence" value="ECO:0007669"/>
    <property type="project" value="InterPro"/>
</dbReference>
<feature type="region of interest" description="Disordered" evidence="5">
    <location>
        <begin position="16"/>
        <end position="64"/>
    </location>
</feature>
<dbReference type="PANTHER" id="PTHR46474">
    <property type="entry name" value="TWO PORE CALCIUM CHANNEL PROTEIN 1"/>
    <property type="match status" value="1"/>
</dbReference>
<keyword evidence="9" id="KW-1185">Reference proteome</keyword>